<dbReference type="PROSITE" id="PS51286">
    <property type="entry name" value="RAP"/>
    <property type="match status" value="1"/>
</dbReference>
<dbReference type="AlphaFoldDB" id="A0A9D4YYX6"/>
<evidence type="ECO:0000256" key="1">
    <source>
        <dbReference type="SAM" id="MobiDB-lite"/>
    </source>
</evidence>
<keyword evidence="4" id="KW-1185">Reference proteome</keyword>
<reference evidence="3" key="1">
    <citation type="journal article" date="2019" name="Plant J.">
        <title>Chlorella vulgaris genome assembly and annotation reveals the molecular basis for metabolic acclimation to high light conditions.</title>
        <authorList>
            <person name="Cecchin M."/>
            <person name="Marcolungo L."/>
            <person name="Rossato M."/>
            <person name="Girolomoni L."/>
            <person name="Cosentino E."/>
            <person name="Cuine S."/>
            <person name="Li-Beisson Y."/>
            <person name="Delledonne M."/>
            <person name="Ballottari M."/>
        </authorList>
    </citation>
    <scope>NUCLEOTIDE SEQUENCE</scope>
    <source>
        <strain evidence="3">211/11P</strain>
    </source>
</reference>
<name>A0A9D4YYX6_CHLVU</name>
<feature type="domain" description="RAP" evidence="2">
    <location>
        <begin position="592"/>
        <end position="646"/>
    </location>
</feature>
<evidence type="ECO:0000313" key="3">
    <source>
        <dbReference type="EMBL" id="KAI3433773.1"/>
    </source>
</evidence>
<dbReference type="InterPro" id="IPR013584">
    <property type="entry name" value="RAP"/>
</dbReference>
<reference evidence="3" key="2">
    <citation type="submission" date="2020-11" db="EMBL/GenBank/DDBJ databases">
        <authorList>
            <person name="Cecchin M."/>
            <person name="Marcolungo L."/>
            <person name="Rossato M."/>
            <person name="Girolomoni L."/>
            <person name="Cosentino E."/>
            <person name="Cuine S."/>
            <person name="Li-Beisson Y."/>
            <person name="Delledonne M."/>
            <person name="Ballottari M."/>
        </authorList>
    </citation>
    <scope>NUCLEOTIDE SEQUENCE</scope>
    <source>
        <strain evidence="3">211/11P</strain>
        <tissue evidence="3">Whole cell</tissue>
    </source>
</reference>
<gene>
    <name evidence="3" type="ORF">D9Q98_003579</name>
</gene>
<dbReference type="Proteomes" id="UP001055712">
    <property type="component" value="Unassembled WGS sequence"/>
</dbReference>
<accession>A0A9D4YYX6</accession>
<evidence type="ECO:0000259" key="2">
    <source>
        <dbReference type="PROSITE" id="PS51286"/>
    </source>
</evidence>
<evidence type="ECO:0000313" key="4">
    <source>
        <dbReference type="Proteomes" id="UP001055712"/>
    </source>
</evidence>
<protein>
    <recommendedName>
        <fullName evidence="2">RAP domain-containing protein</fullName>
    </recommendedName>
</protein>
<proteinExistence type="predicted"/>
<organism evidence="3 4">
    <name type="scientific">Chlorella vulgaris</name>
    <name type="common">Green alga</name>
    <dbReference type="NCBI Taxonomy" id="3077"/>
    <lineage>
        <taxon>Eukaryota</taxon>
        <taxon>Viridiplantae</taxon>
        <taxon>Chlorophyta</taxon>
        <taxon>core chlorophytes</taxon>
        <taxon>Trebouxiophyceae</taxon>
        <taxon>Chlorellales</taxon>
        <taxon>Chlorellaceae</taxon>
        <taxon>Chlorella clade</taxon>
        <taxon>Chlorella</taxon>
    </lineage>
</organism>
<dbReference type="EMBL" id="SIDB01000004">
    <property type="protein sequence ID" value="KAI3433773.1"/>
    <property type="molecule type" value="Genomic_DNA"/>
</dbReference>
<dbReference type="OrthoDB" id="514462at2759"/>
<dbReference type="Pfam" id="PF08373">
    <property type="entry name" value="RAP"/>
    <property type="match status" value="1"/>
</dbReference>
<sequence>MAASIAPSVMQLRVHASAKPSRSLMVSPAAVVDRSRLRQQCAVRVISGEQVPELVGKPVRRVQPAQPEDVPQRQRPPPQSQPKKRSDQQRRPKQQQQQHSQPRHNTLQLSGFDLSRARTLSMKGQCSILGMVQLVQHYGSVGTLDKYNLAAALDRTVQLGKRANSRESGGDAAWAVLRPLSMKLLQTFGARQLVALLRAAAHFNSFSADKLKAWQAALKTQQLKRLPAIAASNALLSLSTLAAGSEALKAAIEAILVVRLVQHWLQLLPDMLSIDACQGLYGAACLGYPFSQQELNRITQQALEVDGRFDTVTGTQLFRAWSLLDAAWREWDKSRQLSVVAAASERHPQAVCPGNAAVEEVLRRVLSSDMNAREASQLLLALGQLRFRPPSAAAAALVDVYIRCLKQQELTSIGLSAFLDGCALLGCRLSPAAVESCLEAVSAACASDPSAAPRYISTAAWALAHLQQCNIEAWQRLAGLAAALPIADWPAVSLCRLFQAYMHVRAEHGQAVQLPTQLLRAASAALAQETSRQGTANAFHSRVARELEAACPGEAVEVEQPVGPGCCSGNAALECWEEGWLRVNLAVPSLRLVVHVDGPFQYFRNKPEVPLPTTLARDRLLRSWGWHVISVPFTIPKQHLAEYLKQRLPDQR</sequence>
<feature type="region of interest" description="Disordered" evidence="1">
    <location>
        <begin position="56"/>
        <end position="109"/>
    </location>
</feature>
<comment type="caution">
    <text evidence="3">The sequence shown here is derived from an EMBL/GenBank/DDBJ whole genome shotgun (WGS) entry which is preliminary data.</text>
</comment>